<dbReference type="NCBIfam" id="TIGR01913">
    <property type="entry name" value="bet_lambda"/>
    <property type="match status" value="1"/>
</dbReference>
<dbReference type="GO" id="GO:0003677">
    <property type="term" value="F:DNA binding"/>
    <property type="evidence" value="ECO:0007669"/>
    <property type="project" value="InterPro"/>
</dbReference>
<dbReference type="InterPro" id="IPR018330">
    <property type="entry name" value="RecT_fam"/>
</dbReference>
<organism evidence="2">
    <name type="scientific">Bartonella schoenbuchensis</name>
    <dbReference type="NCBI Taxonomy" id="165694"/>
    <lineage>
        <taxon>Bacteria</taxon>
        <taxon>Pseudomonadati</taxon>
        <taxon>Pseudomonadota</taxon>
        <taxon>Alphaproteobacteria</taxon>
        <taxon>Hyphomicrobiales</taxon>
        <taxon>Bartonellaceae</taxon>
        <taxon>Bartonella</taxon>
    </lineage>
</organism>
<gene>
    <name evidence="2" type="primary">bet</name>
    <name evidence="2" type="ORF">BN1046_01351</name>
</gene>
<sequence>MTSSLVATVAQKYQLSEQDFREAIFKTCISGNISNAEFLVFIYLAKKYGLDPLNKEIYAIPKKGGGIISVVSVDGWLKIIHSHDNLDGVELQENFDNEGNLFSVTCTIHLKDKKYPFKITEYLKECKRNTEPWRTNPSRMLRHKALIQCARYAFGLSGIYDEDEAERINEVCINEVNHNPQNDRVSNESLAQIKELIKQTKTEEEKVLSYAKVANFAEMSHETGQIVLRRLKTKQHLQMNKAQQALPSPKQPNTPTQQASMGV</sequence>
<dbReference type="InterPro" id="IPR010183">
    <property type="entry name" value="Phage_lambda_Bet"/>
</dbReference>
<accession>A0A024LTG4</accession>
<dbReference type="Pfam" id="PF03837">
    <property type="entry name" value="RecT"/>
    <property type="match status" value="1"/>
</dbReference>
<proteinExistence type="predicted"/>
<reference evidence="2" key="1">
    <citation type="submission" date="2013-11" db="EMBL/GenBank/DDBJ databases">
        <authorList>
            <person name="GENOMES U."/>
        </authorList>
    </citation>
    <scope>NUCLEOTIDE SEQUENCE</scope>
    <source>
        <strain evidence="2">MVT06</strain>
    </source>
</reference>
<name>A0A024LTG4_9HYPH</name>
<evidence type="ECO:0000313" key="2">
    <source>
        <dbReference type="EMBL" id="CDP80419.1"/>
    </source>
</evidence>
<dbReference type="GO" id="GO:0006310">
    <property type="term" value="P:DNA recombination"/>
    <property type="evidence" value="ECO:0007669"/>
    <property type="project" value="InterPro"/>
</dbReference>
<reference evidence="2" key="2">
    <citation type="submission" date="2014-05" db="EMBL/GenBank/DDBJ databases">
        <title>Genome sequencing of Bartonella spp. isolated from human blood.</title>
        <authorList>
            <person name="Raoult D."/>
        </authorList>
    </citation>
    <scope>NUCLEOTIDE SEQUENCE</scope>
    <source>
        <strain evidence="2">MVT06</strain>
    </source>
</reference>
<dbReference type="EMBL" id="HG977196">
    <property type="protein sequence ID" value="CDP80419.1"/>
    <property type="molecule type" value="Genomic_DNA"/>
</dbReference>
<evidence type="ECO:0000256" key="1">
    <source>
        <dbReference type="SAM" id="MobiDB-lite"/>
    </source>
</evidence>
<feature type="region of interest" description="Disordered" evidence="1">
    <location>
        <begin position="239"/>
        <end position="263"/>
    </location>
</feature>
<dbReference type="AlphaFoldDB" id="A0A024LTG4"/>
<protein>
    <submittedName>
        <fullName evidence="2">Bacteriophage recombination protein</fullName>
    </submittedName>
</protein>